<evidence type="ECO:0000313" key="3">
    <source>
        <dbReference type="EMBL" id="MDQ1151978.1"/>
    </source>
</evidence>
<accession>A0ABU0UAW4</accession>
<protein>
    <recommendedName>
        <fullName evidence="2">DUF5013 domain-containing protein</fullName>
    </recommendedName>
</protein>
<comment type="caution">
    <text evidence="3">The sequence shown here is derived from an EMBL/GenBank/DDBJ whole genome shotgun (WGS) entry which is preliminary data.</text>
</comment>
<dbReference type="Pfam" id="PF16405">
    <property type="entry name" value="DUF5013"/>
    <property type="match status" value="1"/>
</dbReference>
<dbReference type="RefSeq" id="WP_307187366.1">
    <property type="nucleotide sequence ID" value="NZ_JAUTBA010000001.1"/>
</dbReference>
<evidence type="ECO:0000256" key="1">
    <source>
        <dbReference type="SAM" id="SignalP"/>
    </source>
</evidence>
<dbReference type="Pfam" id="PF16389">
    <property type="entry name" value="DUF4998"/>
    <property type="match status" value="1"/>
</dbReference>
<sequence length="412" mass="45488">MMKVPHIKTFFIMPLLSMAMLSFLCCSKSDDYKKYLEGGEISYTGKIDSVKVFSGKERVYITGLFMADPKVERLKIYWDNRQDSTEVKVNRTAGVDTLKISLKISEGVHNFELITYDAQGNKSLSVFKTGVSYGERFSSGLINRPMYAVDYFAGDQKTTVNWGGIDLTSGAQFTEVEYTNTSGKLIIQRDSIKLGKSILADFMPGKPLRYRTLFVPDSLSIDTFYTNYSANISPKEVYLKNMNFPFETSAMGGDRWGTPAVWLVNDAAKNFKTADGKYYGGIEIRDKKACLSLEAGWWQWASPSPNLAPIVNGKIYQTTNLQPGKYRFTVSKIDKGSAGVVHLIAAKGNALPDQSALNTALGFQTLSGSSAIFEFTVTEAGPVTLGFLGNMNGTASDGSYFKVSGNMIFEKL</sequence>
<keyword evidence="4" id="KW-1185">Reference proteome</keyword>
<feature type="signal peptide" evidence="1">
    <location>
        <begin position="1"/>
        <end position="19"/>
    </location>
</feature>
<dbReference type="InterPro" id="IPR032181">
    <property type="entry name" value="DUF5013"/>
</dbReference>
<dbReference type="Proteomes" id="UP001244640">
    <property type="component" value="Unassembled WGS sequence"/>
</dbReference>
<evidence type="ECO:0000313" key="4">
    <source>
        <dbReference type="Proteomes" id="UP001244640"/>
    </source>
</evidence>
<name>A0ABU0UAW4_9SPHI</name>
<keyword evidence="1" id="KW-0732">Signal</keyword>
<reference evidence="3 4" key="1">
    <citation type="submission" date="2023-07" db="EMBL/GenBank/DDBJ databases">
        <title>Functional and genomic diversity of the sorghum phyllosphere microbiome.</title>
        <authorList>
            <person name="Shade A."/>
        </authorList>
    </citation>
    <scope>NUCLEOTIDE SEQUENCE [LARGE SCALE GENOMIC DNA]</scope>
    <source>
        <strain evidence="3 4">SORGH_AS_0892</strain>
    </source>
</reference>
<feature type="domain" description="DUF5013" evidence="2">
    <location>
        <begin position="240"/>
        <end position="386"/>
    </location>
</feature>
<dbReference type="EMBL" id="JAUTBA010000001">
    <property type="protein sequence ID" value="MDQ1151978.1"/>
    <property type="molecule type" value="Genomic_DNA"/>
</dbReference>
<feature type="chain" id="PRO_5046903767" description="DUF5013 domain-containing protein" evidence="1">
    <location>
        <begin position="20"/>
        <end position="412"/>
    </location>
</feature>
<proteinExistence type="predicted"/>
<evidence type="ECO:0000259" key="2">
    <source>
        <dbReference type="Pfam" id="PF16405"/>
    </source>
</evidence>
<organism evidence="3 4">
    <name type="scientific">Sphingobacterium zeae</name>
    <dbReference type="NCBI Taxonomy" id="1776859"/>
    <lineage>
        <taxon>Bacteria</taxon>
        <taxon>Pseudomonadati</taxon>
        <taxon>Bacteroidota</taxon>
        <taxon>Sphingobacteriia</taxon>
        <taxon>Sphingobacteriales</taxon>
        <taxon>Sphingobacteriaceae</taxon>
        <taxon>Sphingobacterium</taxon>
    </lineage>
</organism>
<gene>
    <name evidence="3" type="ORF">QE382_003962</name>
</gene>